<feature type="transmembrane region" description="Helical" evidence="1">
    <location>
        <begin position="211"/>
        <end position="230"/>
    </location>
</feature>
<feature type="transmembrane region" description="Helical" evidence="1">
    <location>
        <begin position="177"/>
        <end position="199"/>
    </location>
</feature>
<dbReference type="InterPro" id="IPR002541">
    <property type="entry name" value="Cyt_c_assembly"/>
</dbReference>
<dbReference type="PANTHER" id="PTHR38034:SF1">
    <property type="entry name" value="INNER MEMBRANE PROTEIN YPJD"/>
    <property type="match status" value="1"/>
</dbReference>
<dbReference type="FunCoup" id="A0A1B4XFA4">
    <property type="interactions" value="74"/>
</dbReference>
<dbReference type="AlphaFoldDB" id="A0A1B4XFA4"/>
<feature type="domain" description="Cytochrome c assembly protein" evidence="2">
    <location>
        <begin position="49"/>
        <end position="267"/>
    </location>
</feature>
<keyword evidence="1" id="KW-1133">Transmembrane helix</keyword>
<feature type="transmembrane region" description="Helical" evidence="1">
    <location>
        <begin position="6"/>
        <end position="26"/>
    </location>
</feature>
<dbReference type="Pfam" id="PF01578">
    <property type="entry name" value="Cytochrom_C_asm"/>
    <property type="match status" value="1"/>
</dbReference>
<feature type="transmembrane region" description="Helical" evidence="1">
    <location>
        <begin position="38"/>
        <end position="58"/>
    </location>
</feature>
<feature type="transmembrane region" description="Helical" evidence="1">
    <location>
        <begin position="126"/>
        <end position="151"/>
    </location>
</feature>
<evidence type="ECO:0000256" key="1">
    <source>
        <dbReference type="SAM" id="Phobius"/>
    </source>
</evidence>
<keyword evidence="1" id="KW-0812">Transmembrane</keyword>
<dbReference type="GO" id="GO:0020037">
    <property type="term" value="F:heme binding"/>
    <property type="evidence" value="ECO:0007669"/>
    <property type="project" value="InterPro"/>
</dbReference>
<accession>A0A1B4XFA4</accession>
<dbReference type="InterPro" id="IPR052372">
    <property type="entry name" value="YpjD/HemX"/>
</dbReference>
<dbReference type="KEGG" id="slim:SCL_1159"/>
<keyword evidence="1" id="KW-0472">Membrane</keyword>
<feature type="transmembrane region" description="Helical" evidence="1">
    <location>
        <begin position="97"/>
        <end position="114"/>
    </location>
</feature>
<evidence type="ECO:0000313" key="3">
    <source>
        <dbReference type="EMBL" id="BAV33472.1"/>
    </source>
</evidence>
<feature type="transmembrane region" description="Helical" evidence="1">
    <location>
        <begin position="64"/>
        <end position="85"/>
    </location>
</feature>
<evidence type="ECO:0000313" key="4">
    <source>
        <dbReference type="Proteomes" id="UP000243180"/>
    </source>
</evidence>
<evidence type="ECO:0000259" key="2">
    <source>
        <dbReference type="Pfam" id="PF01578"/>
    </source>
</evidence>
<gene>
    <name evidence="3" type="ORF">SCL_1159</name>
</gene>
<keyword evidence="4" id="KW-1185">Reference proteome</keyword>
<proteinExistence type="predicted"/>
<protein>
    <submittedName>
        <fullName evidence="3">Cytochrome C biogenesis protein</fullName>
    </submittedName>
</protein>
<dbReference type="EMBL" id="AP014879">
    <property type="protein sequence ID" value="BAV33472.1"/>
    <property type="molecule type" value="Genomic_DNA"/>
</dbReference>
<feature type="transmembrane region" description="Helical" evidence="1">
    <location>
        <begin position="242"/>
        <end position="260"/>
    </location>
</feature>
<sequence length="271" mass="29417">MTNPVMNFLALALYFIAGGLLGQRLLRGQVVTGGAKIGIFSLGLGAVVLHAALLYSSLWTAAGINLALTPAFSLIAWVVAILYLATSLIRPVDNLGILILPIAGLTLLVEWLWPGHMSLTLTSSVSAAHIIISVLAYSLLCLAAVQSLMLLMQERHLHGKHPGGFIRALPPMQTMEGVMFQMIGLGFILLTFTLISGVFFSETTSGQPLRFTHHMVLAVLAWIVYAILLVGRWRLGWRGRPAIHWTLGGFALLLLAYFGSKFVLEVLLHRG</sequence>
<dbReference type="OrthoDB" id="9780793at2"/>
<name>A0A1B4XFA4_9GAMM</name>
<dbReference type="Proteomes" id="UP000243180">
    <property type="component" value="Chromosome"/>
</dbReference>
<dbReference type="PANTHER" id="PTHR38034">
    <property type="entry name" value="INNER MEMBRANE PROTEIN YPJD"/>
    <property type="match status" value="1"/>
</dbReference>
<dbReference type="GO" id="GO:0017004">
    <property type="term" value="P:cytochrome complex assembly"/>
    <property type="evidence" value="ECO:0007669"/>
    <property type="project" value="InterPro"/>
</dbReference>
<dbReference type="RefSeq" id="WP_096360327.1">
    <property type="nucleotide sequence ID" value="NZ_AP014879.1"/>
</dbReference>
<dbReference type="InParanoid" id="A0A1B4XFA4"/>
<organism evidence="3 4">
    <name type="scientific">Sulfuricaulis limicola</name>
    <dbReference type="NCBI Taxonomy" id="1620215"/>
    <lineage>
        <taxon>Bacteria</taxon>
        <taxon>Pseudomonadati</taxon>
        <taxon>Pseudomonadota</taxon>
        <taxon>Gammaproteobacteria</taxon>
        <taxon>Acidiferrobacterales</taxon>
        <taxon>Acidiferrobacteraceae</taxon>
        <taxon>Sulfuricaulis</taxon>
    </lineage>
</organism>
<reference evidence="3 4" key="1">
    <citation type="submission" date="2015-05" db="EMBL/GenBank/DDBJ databases">
        <title>Complete genome sequence of a sulfur-oxidizing gammaproteobacterium strain HA5.</title>
        <authorList>
            <person name="Miura A."/>
            <person name="Kojima H."/>
            <person name="Fukui M."/>
        </authorList>
    </citation>
    <scope>NUCLEOTIDE SEQUENCE [LARGE SCALE GENOMIC DNA]</scope>
    <source>
        <strain evidence="3 4">HA5</strain>
    </source>
</reference>